<dbReference type="SMART" id="SM00382">
    <property type="entry name" value="AAA"/>
    <property type="match status" value="1"/>
</dbReference>
<dbReference type="PANTHER" id="PTHR32071:SF122">
    <property type="entry name" value="SIGMA FACTOR"/>
    <property type="match status" value="1"/>
</dbReference>
<dbReference type="PROSITE" id="PS50005">
    <property type="entry name" value="TPR"/>
    <property type="match status" value="1"/>
</dbReference>
<accession>A0A937XI78</accession>
<evidence type="ECO:0000259" key="4">
    <source>
        <dbReference type="PROSITE" id="PS50045"/>
    </source>
</evidence>
<dbReference type="EMBL" id="VGIR01000033">
    <property type="protein sequence ID" value="MBM3331540.1"/>
    <property type="molecule type" value="Genomic_DNA"/>
</dbReference>
<dbReference type="SUPFAM" id="SSF52540">
    <property type="entry name" value="P-loop containing nucleoside triphosphate hydrolases"/>
    <property type="match status" value="1"/>
</dbReference>
<dbReference type="CDD" id="cd00009">
    <property type="entry name" value="AAA"/>
    <property type="match status" value="1"/>
</dbReference>
<feature type="domain" description="Sigma-54 factor interaction" evidence="4">
    <location>
        <begin position="583"/>
        <end position="811"/>
    </location>
</feature>
<organism evidence="5 6">
    <name type="scientific">candidate division WOR-3 bacterium</name>
    <dbReference type="NCBI Taxonomy" id="2052148"/>
    <lineage>
        <taxon>Bacteria</taxon>
        <taxon>Bacteria division WOR-3</taxon>
    </lineage>
</organism>
<dbReference type="InterPro" id="IPR058031">
    <property type="entry name" value="AAA_lid_NorR"/>
</dbReference>
<dbReference type="GO" id="GO:0006355">
    <property type="term" value="P:regulation of DNA-templated transcription"/>
    <property type="evidence" value="ECO:0007669"/>
    <property type="project" value="InterPro"/>
</dbReference>
<protein>
    <submittedName>
        <fullName evidence="5">Tetratricopeptide repeat protein</fullName>
    </submittedName>
</protein>
<dbReference type="InterPro" id="IPR027417">
    <property type="entry name" value="P-loop_NTPase"/>
</dbReference>
<dbReference type="InterPro" id="IPR025943">
    <property type="entry name" value="Sigma_54_int_dom_ATP-bd_2"/>
</dbReference>
<comment type="caution">
    <text evidence="5">The sequence shown here is derived from an EMBL/GenBank/DDBJ whole genome shotgun (WGS) entry which is preliminary data.</text>
</comment>
<dbReference type="Pfam" id="PF25601">
    <property type="entry name" value="AAA_lid_14"/>
    <property type="match status" value="1"/>
</dbReference>
<sequence length="830" mass="90055">MAVDRLFSIQDLKQRQVEASTDAARLAALRDLVDRSSELNREEVEAYAREAVALARKAGSCRDLVRAAIALSSICRDASDADLWKECVDIAGEAARASGNPAHEGQYRYLVGRSHEVQGDYELARDSYERCLKAFRSTEFPGCVGAALNQLANLASIRGQPAEALGYYQECLKIDDELGDIANGALHQFNVGEALHRLGRMDDALESYFRVLALSEQHPEVRHMRPVALNALGELFLERDKTAQAVGIFRMVIEAVERSEVPPHILTQTTASLGLAYHRQGNHASAHHAYSGSLALAEESGDRLMAAVVLSRMAELALDMGQLDTCRELAGRSTALARQVGLPSEEAQALRVMGMLHVDRGEDTQARDCFEQAMALLHDLEESSDLARVRFHYGRYLLTKGECDTAVAHLKAASRAFRNLGIVAEGHEVNRLLFEQELQVDSDAALLQGISGLAASGVEPKVLLGRAVGLLLQALRFDSAAVVARGRPLLTLGSPNLAQALAVAAGQQIVATDLVLSWPVRYGGSVLGRIHLERAVPVATEHSHLVLDAVANLLALPIQRLVDLAVGVIEGRPELAGLRYQGVVSRNPRMLEVLATACAVADKCVPVLIRGESGTGKETIARALHDSGVRAGRPFVAMSCAALPEKLLEVECFGTDGEAAIGVAAHKGKLETSDGGTVFLEEIGCMSPTLQAKLLRVLQEKTFERVGGRVSVKVDVRIVVTTSQPLADLVAQQKLREELYHELSAVELLLPSLRERPEDIPDLVRHFVRRSSQEFGRNVAGVCPEVMSRLATFSWPGNVSELEYLVERSVLLARGDTIQIGDLPPNLQLQ</sequence>
<reference evidence="5" key="1">
    <citation type="submission" date="2019-03" db="EMBL/GenBank/DDBJ databases">
        <title>Lake Tanganyika Metagenome-Assembled Genomes (MAGs).</title>
        <authorList>
            <person name="Tran P."/>
        </authorList>
    </citation>
    <scope>NUCLEOTIDE SEQUENCE</scope>
    <source>
        <strain evidence="5">K_DeepCast_150m_m2_040</strain>
    </source>
</reference>
<evidence type="ECO:0000256" key="3">
    <source>
        <dbReference type="PROSITE-ProRule" id="PRU00339"/>
    </source>
</evidence>
<dbReference type="Pfam" id="PF00158">
    <property type="entry name" value="Sigma54_activat"/>
    <property type="match status" value="1"/>
</dbReference>
<dbReference type="PROSITE" id="PS00676">
    <property type="entry name" value="SIGMA54_INTERACT_2"/>
    <property type="match status" value="1"/>
</dbReference>
<dbReference type="Gene3D" id="1.10.8.60">
    <property type="match status" value="1"/>
</dbReference>
<dbReference type="GO" id="GO:0005524">
    <property type="term" value="F:ATP binding"/>
    <property type="evidence" value="ECO:0007669"/>
    <property type="project" value="UniProtKB-KW"/>
</dbReference>
<keyword evidence="2" id="KW-0067">ATP-binding</keyword>
<dbReference type="Gene3D" id="1.25.40.10">
    <property type="entry name" value="Tetratricopeptide repeat domain"/>
    <property type="match status" value="2"/>
</dbReference>
<proteinExistence type="predicted"/>
<gene>
    <name evidence="5" type="ORF">FJY68_06765</name>
</gene>
<dbReference type="InterPro" id="IPR002078">
    <property type="entry name" value="Sigma_54_int"/>
</dbReference>
<dbReference type="InterPro" id="IPR011990">
    <property type="entry name" value="TPR-like_helical_dom_sf"/>
</dbReference>
<dbReference type="SMART" id="SM00028">
    <property type="entry name" value="TPR"/>
    <property type="match status" value="8"/>
</dbReference>
<dbReference type="InterPro" id="IPR019734">
    <property type="entry name" value="TPR_rpt"/>
</dbReference>
<dbReference type="Gene3D" id="3.40.50.300">
    <property type="entry name" value="P-loop containing nucleotide triphosphate hydrolases"/>
    <property type="match status" value="1"/>
</dbReference>
<evidence type="ECO:0000256" key="2">
    <source>
        <dbReference type="ARBA" id="ARBA00022840"/>
    </source>
</evidence>
<keyword evidence="1" id="KW-0547">Nucleotide-binding</keyword>
<dbReference type="PROSITE" id="PS50045">
    <property type="entry name" value="SIGMA54_INTERACT_4"/>
    <property type="match status" value="1"/>
</dbReference>
<feature type="repeat" description="TPR" evidence="3">
    <location>
        <begin position="185"/>
        <end position="218"/>
    </location>
</feature>
<dbReference type="Pfam" id="PF13424">
    <property type="entry name" value="TPR_12"/>
    <property type="match status" value="2"/>
</dbReference>
<dbReference type="PANTHER" id="PTHR32071">
    <property type="entry name" value="TRANSCRIPTIONAL REGULATORY PROTEIN"/>
    <property type="match status" value="1"/>
</dbReference>
<dbReference type="PROSITE" id="PS00675">
    <property type="entry name" value="SIGMA54_INTERACT_1"/>
    <property type="match status" value="1"/>
</dbReference>
<keyword evidence="3" id="KW-0802">TPR repeat</keyword>
<dbReference type="Proteomes" id="UP000779900">
    <property type="component" value="Unassembled WGS sequence"/>
</dbReference>
<dbReference type="FunFam" id="3.40.50.300:FF:000006">
    <property type="entry name" value="DNA-binding transcriptional regulator NtrC"/>
    <property type="match status" value="1"/>
</dbReference>
<dbReference type="SUPFAM" id="SSF48452">
    <property type="entry name" value="TPR-like"/>
    <property type="match status" value="2"/>
</dbReference>
<evidence type="ECO:0000313" key="6">
    <source>
        <dbReference type="Proteomes" id="UP000779900"/>
    </source>
</evidence>
<dbReference type="InterPro" id="IPR025662">
    <property type="entry name" value="Sigma_54_int_dom_ATP-bd_1"/>
</dbReference>
<evidence type="ECO:0000256" key="1">
    <source>
        <dbReference type="ARBA" id="ARBA00022741"/>
    </source>
</evidence>
<dbReference type="Pfam" id="PF13176">
    <property type="entry name" value="TPR_7"/>
    <property type="match status" value="1"/>
</dbReference>
<name>A0A937XI78_UNCW3</name>
<evidence type="ECO:0000313" key="5">
    <source>
        <dbReference type="EMBL" id="MBM3331540.1"/>
    </source>
</evidence>
<dbReference type="InterPro" id="IPR003593">
    <property type="entry name" value="AAA+_ATPase"/>
</dbReference>
<dbReference type="AlphaFoldDB" id="A0A937XI78"/>